<dbReference type="EMBL" id="JARJLG010000091">
    <property type="protein sequence ID" value="KAJ7748194.1"/>
    <property type="molecule type" value="Genomic_DNA"/>
</dbReference>
<protein>
    <recommendedName>
        <fullName evidence="4">SAP domain-containing protein</fullName>
    </recommendedName>
</protein>
<dbReference type="Pfam" id="PF18953">
    <property type="entry name" value="SAP_new25"/>
    <property type="match status" value="1"/>
</dbReference>
<gene>
    <name evidence="2" type="ORF">DFH07DRAFT_1062590</name>
</gene>
<evidence type="ECO:0008006" key="4">
    <source>
        <dbReference type="Google" id="ProtNLM"/>
    </source>
</evidence>
<accession>A0AAD7IQ87</accession>
<keyword evidence="3" id="KW-1185">Reference proteome</keyword>
<feature type="region of interest" description="Disordered" evidence="1">
    <location>
        <begin position="1"/>
        <end position="83"/>
    </location>
</feature>
<reference evidence="2" key="1">
    <citation type="submission" date="2023-03" db="EMBL/GenBank/DDBJ databases">
        <title>Massive genome expansion in bonnet fungi (Mycena s.s.) driven by repeated elements and novel gene families across ecological guilds.</title>
        <authorList>
            <consortium name="Lawrence Berkeley National Laboratory"/>
            <person name="Harder C.B."/>
            <person name="Miyauchi S."/>
            <person name="Viragh M."/>
            <person name="Kuo A."/>
            <person name="Thoen E."/>
            <person name="Andreopoulos B."/>
            <person name="Lu D."/>
            <person name="Skrede I."/>
            <person name="Drula E."/>
            <person name="Henrissat B."/>
            <person name="Morin E."/>
            <person name="Kohler A."/>
            <person name="Barry K."/>
            <person name="LaButti K."/>
            <person name="Morin E."/>
            <person name="Salamov A."/>
            <person name="Lipzen A."/>
            <person name="Mereny Z."/>
            <person name="Hegedus B."/>
            <person name="Baldrian P."/>
            <person name="Stursova M."/>
            <person name="Weitz H."/>
            <person name="Taylor A."/>
            <person name="Grigoriev I.V."/>
            <person name="Nagy L.G."/>
            <person name="Martin F."/>
            <person name="Kauserud H."/>
        </authorList>
    </citation>
    <scope>NUCLEOTIDE SEQUENCE</scope>
    <source>
        <strain evidence="2">CBHHK188m</strain>
    </source>
</reference>
<comment type="caution">
    <text evidence="2">The sequence shown here is derived from an EMBL/GenBank/DDBJ whole genome shotgun (WGS) entry which is preliminary data.</text>
</comment>
<dbReference type="Proteomes" id="UP001215280">
    <property type="component" value="Unassembled WGS sequence"/>
</dbReference>
<name>A0AAD7IQ87_9AGAR</name>
<evidence type="ECO:0000256" key="1">
    <source>
        <dbReference type="SAM" id="MobiDB-lite"/>
    </source>
</evidence>
<feature type="compositionally biased region" description="Basic and acidic residues" evidence="1">
    <location>
        <begin position="42"/>
        <end position="75"/>
    </location>
</feature>
<organism evidence="2 3">
    <name type="scientific">Mycena maculata</name>
    <dbReference type="NCBI Taxonomy" id="230809"/>
    <lineage>
        <taxon>Eukaryota</taxon>
        <taxon>Fungi</taxon>
        <taxon>Dikarya</taxon>
        <taxon>Basidiomycota</taxon>
        <taxon>Agaricomycotina</taxon>
        <taxon>Agaricomycetes</taxon>
        <taxon>Agaricomycetidae</taxon>
        <taxon>Agaricales</taxon>
        <taxon>Marasmiineae</taxon>
        <taxon>Mycenaceae</taxon>
        <taxon>Mycena</taxon>
    </lineage>
</organism>
<dbReference type="AlphaFoldDB" id="A0AAD7IQ87"/>
<evidence type="ECO:0000313" key="2">
    <source>
        <dbReference type="EMBL" id="KAJ7748194.1"/>
    </source>
</evidence>
<evidence type="ECO:0000313" key="3">
    <source>
        <dbReference type="Proteomes" id="UP001215280"/>
    </source>
</evidence>
<proteinExistence type="predicted"/>
<sequence length="243" mass="27747">MVQAEMAFQKRKLNERDGRASKKKKLNVESRVVTSAEGRQLATEKDNERKLKAKKQSDGAQRRREKENSREENRRKWGPNTTFTGLLSSKLKDNLMDIAWSLQLSEEGTKAQLLDRINVYFDTHAAERESQKYCGLFARALRGRRAATSVAADDLPQASTSQIPPSSTLQNLPIPNGYSDHDNLNYPFTFVAPPILPQYPQNLPLFQRPFAAPDMSYDMAFPNTLLEPFNTHFNTYSDFENPF</sequence>